<dbReference type="EMBL" id="CP049056">
    <property type="protein sequence ID" value="QIE55918.1"/>
    <property type="molecule type" value="Genomic_DNA"/>
</dbReference>
<dbReference type="GO" id="GO:0008684">
    <property type="term" value="F:2-oxopent-4-enoate hydratase activity"/>
    <property type="evidence" value="ECO:0007669"/>
    <property type="project" value="TreeGrafter"/>
</dbReference>
<dbReference type="AlphaFoldDB" id="A0A7L5BYK1"/>
<feature type="chain" id="PRO_5029841722" evidence="2">
    <location>
        <begin position="20"/>
        <end position="284"/>
    </location>
</feature>
<evidence type="ECO:0000256" key="2">
    <source>
        <dbReference type="SAM" id="SignalP"/>
    </source>
</evidence>
<accession>A0A7L5BYK1</accession>
<dbReference type="GO" id="GO:0005737">
    <property type="term" value="C:cytoplasm"/>
    <property type="evidence" value="ECO:0007669"/>
    <property type="project" value="TreeGrafter"/>
</dbReference>
<dbReference type="InterPro" id="IPR011234">
    <property type="entry name" value="Fumarylacetoacetase-like_C"/>
</dbReference>
<dbReference type="PANTHER" id="PTHR30143:SF0">
    <property type="entry name" value="2-KETO-4-PENTENOATE HYDRATASE"/>
    <property type="match status" value="1"/>
</dbReference>
<keyword evidence="1" id="KW-0456">Lyase</keyword>
<dbReference type="Gene3D" id="3.90.850.10">
    <property type="entry name" value="Fumarylacetoacetase-like, C-terminal domain"/>
    <property type="match status" value="1"/>
</dbReference>
<feature type="signal peptide" evidence="2">
    <location>
        <begin position="1"/>
        <end position="19"/>
    </location>
</feature>
<evidence type="ECO:0000256" key="1">
    <source>
        <dbReference type="ARBA" id="ARBA00023239"/>
    </source>
</evidence>
<feature type="domain" description="Fumarylacetoacetase-like C-terminal" evidence="3">
    <location>
        <begin position="100"/>
        <end position="273"/>
    </location>
</feature>
<dbReference type="RefSeq" id="WP_165098446.1">
    <property type="nucleotide sequence ID" value="NZ_CP049056.1"/>
</dbReference>
<proteinExistence type="predicted"/>
<dbReference type="KEGG" id="hdh:G5B40_10925"/>
<evidence type="ECO:0000259" key="3">
    <source>
        <dbReference type="Pfam" id="PF01557"/>
    </source>
</evidence>
<dbReference type="InterPro" id="IPR050772">
    <property type="entry name" value="Hydratase-Decarb/MhpD_sf"/>
</dbReference>
<name>A0A7L5BYK1_9RHOB</name>
<dbReference type="InterPro" id="IPR036663">
    <property type="entry name" value="Fumarylacetoacetase_C_sf"/>
</dbReference>
<dbReference type="Pfam" id="PF01557">
    <property type="entry name" value="FAA_hydrolase"/>
    <property type="match status" value="1"/>
</dbReference>
<dbReference type="Proteomes" id="UP000503336">
    <property type="component" value="Chromosome"/>
</dbReference>
<keyword evidence="5" id="KW-1185">Reference proteome</keyword>
<organism evidence="4 5">
    <name type="scientific">Pikeienuella piscinae</name>
    <dbReference type="NCBI Taxonomy" id="2748098"/>
    <lineage>
        <taxon>Bacteria</taxon>
        <taxon>Pseudomonadati</taxon>
        <taxon>Pseudomonadota</taxon>
        <taxon>Alphaproteobacteria</taxon>
        <taxon>Rhodobacterales</taxon>
        <taxon>Paracoccaceae</taxon>
        <taxon>Pikeienuella</taxon>
    </lineage>
</organism>
<evidence type="ECO:0000313" key="4">
    <source>
        <dbReference type="EMBL" id="QIE55918.1"/>
    </source>
</evidence>
<sequence length="284" mass="29095">MRTIFAALALMTLVTPAMAACPDAETIDTFLAARAAAEPTPPPVAAGGALEDGLCAGRMVAEKLSADLGPVVGWKAGLTSTKAQEAFGVTEPVIGTLLRDMMLEDGAVVRSAEAVRPLFEADLVVEIADEGVMDAGTPEEALAHIRGVRPFLELPALVVDADSKLDGAAITSINVGAWKGVLGPLIKIPEGEGGVAMLADMKARLTEAGGETLSEAPGEAVLGNPLNAVIWVADVLRRQGLKLEAGSLVSVGSIGPLHPMKPGMKVTLTYEGLPGTPSISASFE</sequence>
<dbReference type="SUPFAM" id="SSF56529">
    <property type="entry name" value="FAH"/>
    <property type="match status" value="1"/>
</dbReference>
<protein>
    <submittedName>
        <fullName evidence="4">Hydratase</fullName>
    </submittedName>
</protein>
<dbReference type="PANTHER" id="PTHR30143">
    <property type="entry name" value="ACID HYDRATASE"/>
    <property type="match status" value="1"/>
</dbReference>
<keyword evidence="2" id="KW-0732">Signal</keyword>
<evidence type="ECO:0000313" key="5">
    <source>
        <dbReference type="Proteomes" id="UP000503336"/>
    </source>
</evidence>
<dbReference type="PROSITE" id="PS51257">
    <property type="entry name" value="PROKAR_LIPOPROTEIN"/>
    <property type="match status" value="1"/>
</dbReference>
<reference evidence="4 5" key="1">
    <citation type="submission" date="2020-02" db="EMBL/GenBank/DDBJ databases">
        <title>complete genome sequence of Rhodobacteraceae bacterium.</title>
        <authorList>
            <person name="Park J."/>
            <person name="Kim Y.-S."/>
            <person name="Kim K.-H."/>
        </authorList>
    </citation>
    <scope>NUCLEOTIDE SEQUENCE [LARGE SCALE GENOMIC DNA]</scope>
    <source>
        <strain evidence="4 5">RR4-56</strain>
    </source>
</reference>
<gene>
    <name evidence="4" type="ORF">G5B40_10925</name>
</gene>